<dbReference type="GO" id="GO:0006508">
    <property type="term" value="P:proteolysis"/>
    <property type="evidence" value="ECO:0007669"/>
    <property type="project" value="UniProtKB-KW"/>
</dbReference>
<dbReference type="InterPro" id="IPR050951">
    <property type="entry name" value="Retrovirus_Pol_polyprotein"/>
</dbReference>
<keyword evidence="3" id="KW-0548">Nucleotidyltransferase</keyword>
<dbReference type="SUPFAM" id="SSF50630">
    <property type="entry name" value="Acid proteases"/>
    <property type="match status" value="1"/>
</dbReference>
<dbReference type="Pfam" id="PF08284">
    <property type="entry name" value="RVP_2"/>
    <property type="match status" value="1"/>
</dbReference>
<keyword evidence="6" id="KW-0064">Aspartyl protease</keyword>
<evidence type="ECO:0000256" key="7">
    <source>
        <dbReference type="ARBA" id="ARBA00022759"/>
    </source>
</evidence>
<dbReference type="GO" id="GO:0015074">
    <property type="term" value="P:DNA integration"/>
    <property type="evidence" value="ECO:0007669"/>
    <property type="project" value="UniProtKB-KW"/>
</dbReference>
<feature type="region of interest" description="Disordered" evidence="16">
    <location>
        <begin position="235"/>
        <end position="275"/>
    </location>
</feature>
<feature type="domain" description="Chromo" evidence="17">
    <location>
        <begin position="1426"/>
        <end position="1476"/>
    </location>
</feature>
<dbReference type="Gene3D" id="3.10.10.10">
    <property type="entry name" value="HIV Type 1 Reverse Transcriptase, subunit A, domain 1"/>
    <property type="match status" value="1"/>
</dbReference>
<dbReference type="InterPro" id="IPR056924">
    <property type="entry name" value="SH3_Tf2-1"/>
</dbReference>
<dbReference type="InterPro" id="IPR001584">
    <property type="entry name" value="Integrase_cat-core"/>
</dbReference>
<dbReference type="FunFam" id="1.10.340.70:FF:000001">
    <property type="entry name" value="Retrovirus-related Pol polyprotein from transposon gypsy-like Protein"/>
    <property type="match status" value="1"/>
</dbReference>
<dbReference type="GO" id="GO:0003964">
    <property type="term" value="F:RNA-directed DNA polymerase activity"/>
    <property type="evidence" value="ECO:0007669"/>
    <property type="project" value="UniProtKB-KW"/>
</dbReference>
<dbReference type="GO" id="GO:0003887">
    <property type="term" value="F:DNA-directed DNA polymerase activity"/>
    <property type="evidence" value="ECO:0007669"/>
    <property type="project" value="UniProtKB-KW"/>
</dbReference>
<evidence type="ECO:0000256" key="13">
    <source>
        <dbReference type="ARBA" id="ARBA00023125"/>
    </source>
</evidence>
<dbReference type="EMBL" id="ASHM01011094">
    <property type="protein sequence ID" value="PNX92994.1"/>
    <property type="molecule type" value="Genomic_DNA"/>
</dbReference>
<dbReference type="Pfam" id="PF00078">
    <property type="entry name" value="RVT_1"/>
    <property type="match status" value="1"/>
</dbReference>
<dbReference type="Gene3D" id="2.40.50.40">
    <property type="match status" value="1"/>
</dbReference>
<evidence type="ECO:0000313" key="20">
    <source>
        <dbReference type="EMBL" id="PNX92994.1"/>
    </source>
</evidence>
<dbReference type="CDD" id="cd00303">
    <property type="entry name" value="retropepsin_like"/>
    <property type="match status" value="1"/>
</dbReference>
<dbReference type="InterPro" id="IPR000953">
    <property type="entry name" value="Chromo/chromo_shadow_dom"/>
</dbReference>
<protein>
    <submittedName>
        <fullName evidence="20">Ty3/gypsy retrotransposon protein</fullName>
    </submittedName>
</protein>
<evidence type="ECO:0000256" key="14">
    <source>
        <dbReference type="ARBA" id="ARBA00023172"/>
    </source>
</evidence>
<keyword evidence="5" id="KW-0479">Metal-binding</keyword>
<dbReference type="InterPro" id="IPR023780">
    <property type="entry name" value="Chromo_domain"/>
</dbReference>
<keyword evidence="14" id="KW-0233">DNA recombination</keyword>
<dbReference type="PROSITE" id="PS50013">
    <property type="entry name" value="CHROMO_2"/>
    <property type="match status" value="1"/>
</dbReference>
<dbReference type="PANTHER" id="PTHR37984:SF5">
    <property type="entry name" value="PROTEIN NYNRIN-LIKE"/>
    <property type="match status" value="1"/>
</dbReference>
<dbReference type="PANTHER" id="PTHR37984">
    <property type="entry name" value="PROTEIN CBG26694"/>
    <property type="match status" value="1"/>
</dbReference>
<dbReference type="InterPro" id="IPR012337">
    <property type="entry name" value="RNaseH-like_sf"/>
</dbReference>
<evidence type="ECO:0000256" key="4">
    <source>
        <dbReference type="ARBA" id="ARBA00022722"/>
    </source>
</evidence>
<dbReference type="InterPro" id="IPR000477">
    <property type="entry name" value="RT_dom"/>
</dbReference>
<dbReference type="SUPFAM" id="SSF53098">
    <property type="entry name" value="Ribonuclease H-like"/>
    <property type="match status" value="1"/>
</dbReference>
<keyword evidence="15" id="KW-0511">Multifunctional enzyme</keyword>
<dbReference type="GO" id="GO:0004190">
    <property type="term" value="F:aspartic-type endopeptidase activity"/>
    <property type="evidence" value="ECO:0007669"/>
    <property type="project" value="UniProtKB-KW"/>
</dbReference>
<dbReference type="PROSITE" id="PS50878">
    <property type="entry name" value="RT_POL"/>
    <property type="match status" value="1"/>
</dbReference>
<keyword evidence="12" id="KW-0239">DNA-directed DNA polymerase</keyword>
<dbReference type="InterPro" id="IPR043128">
    <property type="entry name" value="Rev_trsase/Diguanyl_cyclase"/>
</dbReference>
<evidence type="ECO:0000259" key="18">
    <source>
        <dbReference type="PROSITE" id="PS50878"/>
    </source>
</evidence>
<dbReference type="CDD" id="cd01647">
    <property type="entry name" value="RT_LTR"/>
    <property type="match status" value="1"/>
</dbReference>
<name>A0A2K3MQI8_TRIPR</name>
<gene>
    <name evidence="20" type="ORF">L195_g016142</name>
</gene>
<evidence type="ECO:0000259" key="17">
    <source>
        <dbReference type="PROSITE" id="PS50013"/>
    </source>
</evidence>
<keyword evidence="2" id="KW-0808">Transferase</keyword>
<keyword evidence="4" id="KW-0540">Nuclease</keyword>
<sequence length="1476" mass="168383">MSDETPSIADLEKRIDGNHAEVNTRIEQLNVSMNAGLEEIRNLLRDRNDAASSNHGGGHRYLRNEDSNRNHHPYSTRISKVDFPRFDGKKLKEWLYKCNQFFSLDDTPDDSKVRLVSIHLEGPALQWHLNYMRSRFDVYPSWTEYIVEVTQRFGDVFEDPLSALIQVKQTGTVQEYIDAFELALTQVSLFPEQTLSIFLAGLEISTQMHVRMFHPTSVHHAGRLAKFHEASKISPQTTKFTPKPPSQFPKTPPFTPKSTPPITPIPTPTTKPLISTIPKSFSPAEMSERKAKGLCMFCDEAFTPGHQLKHRRTQLFVMELDDEDSPVDSKDTPTLDSSENIDSCQTDCAQLSLHAMTGLPSYQTMKVSGSHNQKSLQVLLDSGSTHNFLDLEVAKKLGCKLEAVQPMTVTAGGGNKIQAPYICRGFTCQLQQTTFTADVVVLPLGCYDLILGIPFLKTLSPILWDFNKLQMEFKFKGKRFVLRGAKQNGVQLISNKAFHQAVKQGAELCLLTMDNDTQPKVELCCKTISETDILQVPHQITQLIDIYADIFEEPRTLPPHREAFDHKIPLKESANPVSLRPYRYSSVQKDIIDGLVDELLEKGWIQHSNSPFASPVVLVRKKGGKWRLCVDFRRLNQQTVKDKFPIPLIEDLMDELGGSSIYSKLDLQSGYNQLRVASGEEYKTAFKTHGGHFEYLVMPFGLTNAPASFQSLMNHIFHPFLRKFVIIFFDDILVYSPSFQEHLTHLEVIFQTLRNNQLFLRKEKCHFATTRVEYLGHFITKEGVSTDPSKIQAVESWPLPINIKQLRGFLGLAGYYRRFVKNFGKIAKPLTDLLRKDAFHWSPAATASFNELKNALITAPVLILPDFTKPFVVETDASGTGIGAVLMQDRHPVAYISKALGIKQQAMSIYERELLAIVYAVQRWGTYLAHKPFVIKTDQKSIKHMLEQRLNTPFQQVWMAKLMGFDFEIQYKEGTSNVAADALSRKVGAELLPLFLGNVNENLFEMIKDSWSADPNLQVIISDLQTNTKPHSKFSWYRGELRRKGKLVVGSDPTLHRFILKWFHDSPAGGHSGRDVTAARIKSLFFWKGMTKDIQQYIRNCDVCQRCKPEQIPSPGLLQPLPIPDKIWDAISLDFIEGLPSSMGKQVIFVVVDRLSKYAHFMALSHPFTALDVAQLFLDNVFKLHGLPSTITSDRDPIFLSKLWNDLFQLQGVYLNKSTAYHPQTDGQTEIVNKCLETYLRCMCADKPSSWIKWLSLAEWWYNTNFHSSIQTTPFEVVYGQTPPLHLPYLPGESSSLQVDRTLHARETAIQMLKFHLMRAQNRMAQHADKHRTDRIFHIGDFVYLKLQPYRQSSVRLQRHHKLMPKFYGPYKVVDRIGAAAYQLELPSTAKIHNVFHVSQLKRCKNANETAVHPMPGIISSEFTQLEPESILDRKMVKRGRIAATKVLVKWKELPQEKATWEFYYDLLKKFPNFHP</sequence>
<feature type="compositionally biased region" description="Pro residues" evidence="16">
    <location>
        <begin position="242"/>
        <end position="269"/>
    </location>
</feature>
<dbReference type="Pfam" id="PF24626">
    <property type="entry name" value="SH3_Tf2-1"/>
    <property type="match status" value="1"/>
</dbReference>
<dbReference type="Gene3D" id="3.30.70.270">
    <property type="match status" value="2"/>
</dbReference>
<dbReference type="Pfam" id="PF03732">
    <property type="entry name" value="Retrotrans_gag"/>
    <property type="match status" value="1"/>
</dbReference>
<dbReference type="InterPro" id="IPR043502">
    <property type="entry name" value="DNA/RNA_pol_sf"/>
</dbReference>
<dbReference type="SUPFAM" id="SSF56672">
    <property type="entry name" value="DNA/RNA polymerases"/>
    <property type="match status" value="1"/>
</dbReference>
<dbReference type="FunFam" id="3.30.70.270:FF:000020">
    <property type="entry name" value="Transposon Tf2-6 polyprotein-like Protein"/>
    <property type="match status" value="1"/>
</dbReference>
<reference evidence="20 21" key="2">
    <citation type="journal article" date="2017" name="Front. Plant Sci.">
        <title>Gene Classification and Mining of Molecular Markers Useful in Red Clover (Trifolium pratense) Breeding.</title>
        <authorList>
            <person name="Istvanek J."/>
            <person name="Dluhosova J."/>
            <person name="Dluhos P."/>
            <person name="Patkova L."/>
            <person name="Nedelnik J."/>
            <person name="Repkova J."/>
        </authorList>
    </citation>
    <scope>NUCLEOTIDE SEQUENCE [LARGE SCALE GENOMIC DNA]</scope>
    <source>
        <strain evidence="21">cv. Tatra</strain>
        <tissue evidence="20">Young leaves</tissue>
    </source>
</reference>
<dbReference type="GO" id="GO:0003677">
    <property type="term" value="F:DNA binding"/>
    <property type="evidence" value="ECO:0007669"/>
    <property type="project" value="UniProtKB-KW"/>
</dbReference>
<dbReference type="CDD" id="cd09274">
    <property type="entry name" value="RNase_HI_RT_Ty3"/>
    <property type="match status" value="1"/>
</dbReference>
<dbReference type="Gene3D" id="1.10.340.70">
    <property type="match status" value="1"/>
</dbReference>
<feature type="domain" description="Reverse transcriptase" evidence="18">
    <location>
        <begin position="600"/>
        <end position="779"/>
    </location>
</feature>
<dbReference type="Pfam" id="PF00385">
    <property type="entry name" value="Chromo"/>
    <property type="match status" value="1"/>
</dbReference>
<dbReference type="InterPro" id="IPR016197">
    <property type="entry name" value="Chromo-like_dom_sf"/>
</dbReference>
<dbReference type="SUPFAM" id="SSF54160">
    <property type="entry name" value="Chromo domain-like"/>
    <property type="match status" value="1"/>
</dbReference>
<dbReference type="InterPro" id="IPR005162">
    <property type="entry name" value="Retrotrans_gag_dom"/>
</dbReference>
<evidence type="ECO:0000256" key="15">
    <source>
        <dbReference type="ARBA" id="ARBA00023268"/>
    </source>
</evidence>
<dbReference type="PROSITE" id="PS50994">
    <property type="entry name" value="INTEGRASE"/>
    <property type="match status" value="1"/>
</dbReference>
<keyword evidence="13" id="KW-0238">DNA-binding</keyword>
<keyword evidence="11" id="KW-0695">RNA-directed DNA polymerase</keyword>
<dbReference type="GO" id="GO:0046872">
    <property type="term" value="F:metal ion binding"/>
    <property type="evidence" value="ECO:0007669"/>
    <property type="project" value="UniProtKB-KW"/>
</dbReference>
<evidence type="ECO:0000256" key="2">
    <source>
        <dbReference type="ARBA" id="ARBA00022679"/>
    </source>
</evidence>
<accession>A0A2K3MQI8</accession>
<keyword evidence="1" id="KW-0645">Protease</keyword>
<evidence type="ECO:0000256" key="5">
    <source>
        <dbReference type="ARBA" id="ARBA00022723"/>
    </source>
</evidence>
<evidence type="ECO:0000256" key="1">
    <source>
        <dbReference type="ARBA" id="ARBA00022670"/>
    </source>
</evidence>
<dbReference type="Pfam" id="PF17921">
    <property type="entry name" value="Integrase_H2C2"/>
    <property type="match status" value="1"/>
</dbReference>
<evidence type="ECO:0000256" key="8">
    <source>
        <dbReference type="ARBA" id="ARBA00022801"/>
    </source>
</evidence>
<keyword evidence="9" id="KW-0460">Magnesium</keyword>
<keyword evidence="7" id="KW-0255">Endonuclease</keyword>
<dbReference type="Gene3D" id="3.30.420.10">
    <property type="entry name" value="Ribonuclease H-like superfamily/Ribonuclease H"/>
    <property type="match status" value="1"/>
</dbReference>
<evidence type="ECO:0000256" key="10">
    <source>
        <dbReference type="ARBA" id="ARBA00022908"/>
    </source>
</evidence>
<dbReference type="InterPro" id="IPR041588">
    <property type="entry name" value="Integrase_H2C2"/>
</dbReference>
<evidence type="ECO:0000256" key="16">
    <source>
        <dbReference type="SAM" id="MobiDB-lite"/>
    </source>
</evidence>
<reference evidence="20 21" key="1">
    <citation type="journal article" date="2014" name="Am. J. Bot.">
        <title>Genome assembly and annotation for red clover (Trifolium pratense; Fabaceae).</title>
        <authorList>
            <person name="Istvanek J."/>
            <person name="Jaros M."/>
            <person name="Krenek A."/>
            <person name="Repkova J."/>
        </authorList>
    </citation>
    <scope>NUCLEOTIDE SEQUENCE [LARGE SCALE GENOMIC DNA]</scope>
    <source>
        <strain evidence="21">cv. Tatra</strain>
        <tissue evidence="20">Young leaves</tissue>
    </source>
</reference>
<dbReference type="Pfam" id="PF17919">
    <property type="entry name" value="RT_RNaseH_2"/>
    <property type="match status" value="1"/>
</dbReference>
<evidence type="ECO:0000256" key="3">
    <source>
        <dbReference type="ARBA" id="ARBA00022695"/>
    </source>
</evidence>
<dbReference type="InterPro" id="IPR041577">
    <property type="entry name" value="RT_RNaseH_2"/>
</dbReference>
<keyword evidence="8" id="KW-0378">Hydrolase</keyword>
<dbReference type="InterPro" id="IPR036397">
    <property type="entry name" value="RNaseH_sf"/>
</dbReference>
<evidence type="ECO:0000256" key="11">
    <source>
        <dbReference type="ARBA" id="ARBA00022918"/>
    </source>
</evidence>
<evidence type="ECO:0000256" key="9">
    <source>
        <dbReference type="ARBA" id="ARBA00022842"/>
    </source>
</evidence>
<feature type="domain" description="Integrase catalytic" evidence="19">
    <location>
        <begin position="1118"/>
        <end position="1282"/>
    </location>
</feature>
<proteinExistence type="predicted"/>
<dbReference type="GO" id="GO:0006310">
    <property type="term" value="P:DNA recombination"/>
    <property type="evidence" value="ECO:0007669"/>
    <property type="project" value="UniProtKB-KW"/>
</dbReference>
<dbReference type="GO" id="GO:0004519">
    <property type="term" value="F:endonuclease activity"/>
    <property type="evidence" value="ECO:0007669"/>
    <property type="project" value="UniProtKB-KW"/>
</dbReference>
<keyword evidence="10" id="KW-0229">DNA integration</keyword>
<evidence type="ECO:0000313" key="21">
    <source>
        <dbReference type="Proteomes" id="UP000236291"/>
    </source>
</evidence>
<evidence type="ECO:0000256" key="6">
    <source>
        <dbReference type="ARBA" id="ARBA00022750"/>
    </source>
</evidence>
<dbReference type="InterPro" id="IPR021109">
    <property type="entry name" value="Peptidase_aspartic_dom_sf"/>
</dbReference>
<evidence type="ECO:0000259" key="19">
    <source>
        <dbReference type="PROSITE" id="PS50994"/>
    </source>
</evidence>
<organism evidence="20 21">
    <name type="scientific">Trifolium pratense</name>
    <name type="common">Red clover</name>
    <dbReference type="NCBI Taxonomy" id="57577"/>
    <lineage>
        <taxon>Eukaryota</taxon>
        <taxon>Viridiplantae</taxon>
        <taxon>Streptophyta</taxon>
        <taxon>Embryophyta</taxon>
        <taxon>Tracheophyta</taxon>
        <taxon>Spermatophyta</taxon>
        <taxon>Magnoliopsida</taxon>
        <taxon>eudicotyledons</taxon>
        <taxon>Gunneridae</taxon>
        <taxon>Pentapetalae</taxon>
        <taxon>rosids</taxon>
        <taxon>fabids</taxon>
        <taxon>Fabales</taxon>
        <taxon>Fabaceae</taxon>
        <taxon>Papilionoideae</taxon>
        <taxon>50 kb inversion clade</taxon>
        <taxon>NPAAA clade</taxon>
        <taxon>Hologalegina</taxon>
        <taxon>IRL clade</taxon>
        <taxon>Trifolieae</taxon>
        <taxon>Trifolium</taxon>
    </lineage>
</organism>
<dbReference type="Proteomes" id="UP000236291">
    <property type="component" value="Unassembled WGS sequence"/>
</dbReference>
<evidence type="ECO:0000256" key="12">
    <source>
        <dbReference type="ARBA" id="ARBA00022932"/>
    </source>
</evidence>
<dbReference type="Gene3D" id="2.40.70.10">
    <property type="entry name" value="Acid Proteases"/>
    <property type="match status" value="1"/>
</dbReference>
<feature type="region of interest" description="Disordered" evidence="16">
    <location>
        <begin position="48"/>
        <end position="73"/>
    </location>
</feature>
<dbReference type="Gene3D" id="3.10.20.370">
    <property type="match status" value="1"/>
</dbReference>
<comment type="caution">
    <text evidence="20">The sequence shown here is derived from an EMBL/GenBank/DDBJ whole genome shotgun (WGS) entry which is preliminary data.</text>
</comment>